<dbReference type="Pfam" id="PF00370">
    <property type="entry name" value="FGGY_N"/>
    <property type="match status" value="1"/>
</dbReference>
<dbReference type="SUPFAM" id="SSF53067">
    <property type="entry name" value="Actin-like ATPase domain"/>
    <property type="match status" value="2"/>
</dbReference>
<evidence type="ECO:0000256" key="5">
    <source>
        <dbReference type="ARBA" id="ARBA00022840"/>
    </source>
</evidence>
<dbReference type="Proteomes" id="UP000324575">
    <property type="component" value="Unassembled WGS sequence"/>
</dbReference>
<dbReference type="AlphaFoldDB" id="A0A5M8NUE9"/>
<evidence type="ECO:0000256" key="3">
    <source>
        <dbReference type="ARBA" id="ARBA00022741"/>
    </source>
</evidence>
<evidence type="ECO:0000259" key="8">
    <source>
        <dbReference type="Pfam" id="PF02782"/>
    </source>
</evidence>
<keyword evidence="6" id="KW-0684">Rhamnose metabolism</keyword>
<reference evidence="9 10" key="1">
    <citation type="submission" date="2019-03" db="EMBL/GenBank/DDBJ databases">
        <title>Single cell metagenomics reveals metabolic interactions within the superorganism composed of flagellate Streblomastix strix and complex community of Bacteroidetes bacteria on its surface.</title>
        <authorList>
            <person name="Treitli S.C."/>
            <person name="Kolisko M."/>
            <person name="Husnik F."/>
            <person name="Keeling P."/>
            <person name="Hampl V."/>
        </authorList>
    </citation>
    <scope>NUCLEOTIDE SEQUENCE [LARGE SCALE GENOMIC DNA]</scope>
    <source>
        <strain evidence="9">St1</strain>
    </source>
</reference>
<name>A0A5M8NUE9_9BACT</name>
<evidence type="ECO:0000313" key="9">
    <source>
        <dbReference type="EMBL" id="KAA6300536.1"/>
    </source>
</evidence>
<dbReference type="Gene3D" id="3.30.420.40">
    <property type="match status" value="2"/>
</dbReference>
<keyword evidence="3" id="KW-0547">Nucleotide-binding</keyword>
<evidence type="ECO:0000256" key="6">
    <source>
        <dbReference type="ARBA" id="ARBA00023308"/>
    </source>
</evidence>
<sequence length="494" mass="54719">MKKPLYFLGFDFGATSGRSILGALKDSKLSLKEITRFPNSIFLLRGKYYWNIFSLYDEIKRAMTLCVKEDIKLDAIGIDTWGVDFVLLDAQGDILGLPRAYRDPYTKDMPSRYFRHMPAGEVYEKTGIQFMDFNSLFQLFALKEEGSPLLETAQSLLFMPDALTYLLTGEKICEYTIASTSQLLNPYTKQIERGLLDAVGISSSLFPKMVQPGTTVGTLTDEICKETGIGKIPVVAVAGHDTGSAVAAVPAGDERFAYLSSGTWSLMGIEVNEPIINETSFRLNYTNEGGVEGTTRFLKNIPGMWLLESCRKEWEKAGTVYNYADLITIDENSTSFRSLINPGHPSFANPASMTGAIVDYCKHTRQPEPSTAIEFARCIFESLALTYKSTLDNIKAQAPFPVEKLHVIGGGSQNKLLNRFTANAINMPVVAGPSEATVMGNIMLQAKALGAVNSLNEIREVIRTSVNPETVMPGKEQIWEKAYQQYTGILQREK</sequence>
<keyword evidence="2 9" id="KW-0808">Transferase</keyword>
<dbReference type="InterPro" id="IPR013449">
    <property type="entry name" value="Rhamnulokinase"/>
</dbReference>
<dbReference type="EC" id="2.7.1.5" evidence="9"/>
<feature type="domain" description="Carbohydrate kinase FGGY C-terminal" evidence="8">
    <location>
        <begin position="257"/>
        <end position="448"/>
    </location>
</feature>
<gene>
    <name evidence="9" type="ORF">EZS26_003320</name>
</gene>
<dbReference type="InterPro" id="IPR043129">
    <property type="entry name" value="ATPase_NBD"/>
</dbReference>
<dbReference type="CDD" id="cd07771">
    <property type="entry name" value="ASKHA_NBD_FGGY_RhaB-like"/>
    <property type="match status" value="1"/>
</dbReference>
<comment type="similarity">
    <text evidence="1">Belongs to the FGGY kinase family.</text>
</comment>
<dbReference type="Pfam" id="PF02782">
    <property type="entry name" value="FGGY_C"/>
    <property type="match status" value="1"/>
</dbReference>
<keyword evidence="5" id="KW-0067">ATP-binding</keyword>
<evidence type="ECO:0000313" key="10">
    <source>
        <dbReference type="Proteomes" id="UP000324575"/>
    </source>
</evidence>
<feature type="domain" description="Carbohydrate kinase FGGY N-terminal" evidence="7">
    <location>
        <begin position="6"/>
        <end position="245"/>
    </location>
</feature>
<dbReference type="InterPro" id="IPR018484">
    <property type="entry name" value="FGGY_N"/>
</dbReference>
<comment type="caution">
    <text evidence="9">The sequence shown here is derived from an EMBL/GenBank/DDBJ whole genome shotgun (WGS) entry which is preliminary data.</text>
</comment>
<dbReference type="GO" id="GO:0005524">
    <property type="term" value="F:ATP binding"/>
    <property type="evidence" value="ECO:0007669"/>
    <property type="project" value="UniProtKB-KW"/>
</dbReference>
<protein>
    <submittedName>
        <fullName evidence="9">L-Rhamnulokinase</fullName>
        <ecNumber evidence="9">2.7.1.5</ecNumber>
    </submittedName>
</protein>
<dbReference type="InterPro" id="IPR018485">
    <property type="entry name" value="FGGY_C"/>
</dbReference>
<dbReference type="InterPro" id="IPR050406">
    <property type="entry name" value="FGGY_Carb_Kinase"/>
</dbReference>
<proteinExistence type="inferred from homology"/>
<evidence type="ECO:0000256" key="1">
    <source>
        <dbReference type="ARBA" id="ARBA00009156"/>
    </source>
</evidence>
<evidence type="ECO:0000259" key="7">
    <source>
        <dbReference type="Pfam" id="PF00370"/>
    </source>
</evidence>
<organism evidence="9 10">
    <name type="scientific">Candidatus Ordinivivax streblomastigis</name>
    <dbReference type="NCBI Taxonomy" id="2540710"/>
    <lineage>
        <taxon>Bacteria</taxon>
        <taxon>Pseudomonadati</taxon>
        <taxon>Bacteroidota</taxon>
        <taxon>Bacteroidia</taxon>
        <taxon>Bacteroidales</taxon>
        <taxon>Candidatus Ordinivivax</taxon>
    </lineage>
</organism>
<evidence type="ECO:0000256" key="4">
    <source>
        <dbReference type="ARBA" id="ARBA00022777"/>
    </source>
</evidence>
<accession>A0A5M8NUE9</accession>
<dbReference type="GO" id="GO:0008993">
    <property type="term" value="F:rhamnulokinase activity"/>
    <property type="evidence" value="ECO:0007669"/>
    <property type="project" value="UniProtKB-EC"/>
</dbReference>
<dbReference type="PANTHER" id="PTHR43095">
    <property type="entry name" value="SUGAR KINASE"/>
    <property type="match status" value="1"/>
</dbReference>
<dbReference type="EMBL" id="SNRX01000070">
    <property type="protein sequence ID" value="KAA6300536.1"/>
    <property type="molecule type" value="Genomic_DNA"/>
</dbReference>
<keyword evidence="4 9" id="KW-0418">Kinase</keyword>
<evidence type="ECO:0000256" key="2">
    <source>
        <dbReference type="ARBA" id="ARBA00022679"/>
    </source>
</evidence>
<dbReference type="GO" id="GO:0019301">
    <property type="term" value="P:rhamnose catabolic process"/>
    <property type="evidence" value="ECO:0007669"/>
    <property type="project" value="InterPro"/>
</dbReference>